<dbReference type="KEGG" id="mar:MAE_41440"/>
<organism evidence="1 2">
    <name type="scientific">Microcystis aeruginosa (strain NIES-843 / IAM M-2473)</name>
    <dbReference type="NCBI Taxonomy" id="449447"/>
    <lineage>
        <taxon>Bacteria</taxon>
        <taxon>Bacillati</taxon>
        <taxon>Cyanobacteriota</taxon>
        <taxon>Cyanophyceae</taxon>
        <taxon>Oscillatoriophycideae</taxon>
        <taxon>Chroococcales</taxon>
        <taxon>Microcystaceae</taxon>
        <taxon>Microcystis</taxon>
    </lineage>
</organism>
<reference evidence="1 2" key="1">
    <citation type="journal article" date="2007" name="DNA Res.">
        <title>Complete genomic structure of the bloom-forming toxic cyanobacterium Microcystis aeruginosa NIES-843.</title>
        <authorList>
            <person name="Kaneko T."/>
            <person name="Nakajima N."/>
            <person name="Okamoto S."/>
            <person name="Suzuki I."/>
            <person name="Tanabe Y."/>
            <person name="Tamaoki M."/>
            <person name="Nakamura Y."/>
            <person name="Kasai F."/>
            <person name="Watanabe A."/>
            <person name="Kawashima K."/>
            <person name="Kishida Y."/>
            <person name="Ono A."/>
            <person name="Shimizu Y."/>
            <person name="Takahashi C."/>
            <person name="Minami C."/>
            <person name="Fujishiro T."/>
            <person name="Kohara M."/>
            <person name="Katoh M."/>
            <person name="Nakazaki N."/>
            <person name="Nakayama S."/>
            <person name="Yamada M."/>
            <person name="Tabata S."/>
            <person name="Watanabe M.M."/>
        </authorList>
    </citation>
    <scope>NUCLEOTIDE SEQUENCE [LARGE SCALE GENOMIC DNA]</scope>
    <source>
        <strain evidence="2">NIES-843 / IAM M-247</strain>
    </source>
</reference>
<dbReference type="HOGENOM" id="CLU_3009253_0_0_3"/>
<proteinExistence type="predicted"/>
<keyword evidence="2" id="KW-1185">Reference proteome</keyword>
<dbReference type="Proteomes" id="UP000001510">
    <property type="component" value="Chromosome"/>
</dbReference>
<dbReference type="PaxDb" id="449447-MAE_41440"/>
<sequence length="56" mass="6489">MIVTGYLVDDRWCVSNAPYVLLSRFTKVRCTLFNSQEKACIMTAIVRFLSQDYTYG</sequence>
<gene>
    <name evidence="1" type="ordered locus">MAE_41440</name>
</gene>
<accession>B0JR97</accession>
<name>B0JR97_MICAN</name>
<dbReference type="STRING" id="449447.MAE_41440"/>
<evidence type="ECO:0000313" key="1">
    <source>
        <dbReference type="EMBL" id="BAG03966.1"/>
    </source>
</evidence>
<protein>
    <submittedName>
        <fullName evidence="1">Uncharacterized protein</fullName>
    </submittedName>
</protein>
<evidence type="ECO:0000313" key="2">
    <source>
        <dbReference type="Proteomes" id="UP000001510"/>
    </source>
</evidence>
<dbReference type="EMBL" id="AP009552">
    <property type="protein sequence ID" value="BAG03966.1"/>
    <property type="molecule type" value="Genomic_DNA"/>
</dbReference>
<dbReference type="EnsemblBacteria" id="BAG03966">
    <property type="protein sequence ID" value="BAG03966"/>
    <property type="gene ID" value="MAE_41440"/>
</dbReference>
<dbReference type="AlphaFoldDB" id="B0JR97"/>